<name>A0AC59ZTA1_RANTA</name>
<evidence type="ECO:0000313" key="1">
    <source>
        <dbReference type="EMBL" id="CAN0488071.1"/>
    </source>
</evidence>
<reference evidence="1" key="1">
    <citation type="submission" date="2023-05" db="EMBL/GenBank/DDBJ databases">
        <authorList>
            <consortium name="ELIXIR-Norway"/>
        </authorList>
    </citation>
    <scope>NUCLEOTIDE SEQUENCE</scope>
</reference>
<sequence>MVQDVLTESVLANSDSPSPSVASRGSFSLRVLPAPSPRWGGGGLGCFRGGRTPRGAPRAGRRVRLLSPLELAARPQDTKPFLPSPLPRGRVVRRCPCPLALLQSAFSENSEMVSRLAPTVWYAVFNYLVFGFNR</sequence>
<organism evidence="1 2">
    <name type="scientific">Rangifer tarandus platyrhynchus</name>
    <name type="common">Svalbard reindeer</name>
    <dbReference type="NCBI Taxonomy" id="3082113"/>
    <lineage>
        <taxon>Eukaryota</taxon>
        <taxon>Metazoa</taxon>
        <taxon>Chordata</taxon>
        <taxon>Craniata</taxon>
        <taxon>Vertebrata</taxon>
        <taxon>Euteleostomi</taxon>
        <taxon>Mammalia</taxon>
        <taxon>Eutheria</taxon>
        <taxon>Laurasiatheria</taxon>
        <taxon>Artiodactyla</taxon>
        <taxon>Ruminantia</taxon>
        <taxon>Pecora</taxon>
        <taxon>Cervidae</taxon>
        <taxon>Odocoileinae</taxon>
        <taxon>Rangifer</taxon>
    </lineage>
</organism>
<evidence type="ECO:0000313" key="2">
    <source>
        <dbReference type="Proteomes" id="UP001162501"/>
    </source>
</evidence>
<proteinExistence type="predicted"/>
<gene>
    <name evidence="1" type="ORF">MRATA1EN22A_LOCUS21423</name>
</gene>
<reference evidence="1" key="2">
    <citation type="submission" date="2025-03" db="EMBL/GenBank/DDBJ databases">
        <authorList>
            <consortium name="ELIXIR-Norway"/>
            <consortium name="Elixir Norway"/>
        </authorList>
    </citation>
    <scope>NUCLEOTIDE SEQUENCE</scope>
</reference>
<accession>A0AC59ZTA1</accession>
<dbReference type="EMBL" id="OX596117">
    <property type="protein sequence ID" value="CAN0488071.1"/>
    <property type="molecule type" value="Genomic_DNA"/>
</dbReference>
<dbReference type="Proteomes" id="UP001162501">
    <property type="component" value="Chromosome 33"/>
</dbReference>
<protein>
    <submittedName>
        <fullName evidence="1">Uncharacterized protein</fullName>
    </submittedName>
</protein>